<comment type="caution">
    <text evidence="6">The sequence shown here is derived from an EMBL/GenBank/DDBJ whole genome shotgun (WGS) entry which is preliminary data.</text>
</comment>
<keyword evidence="2" id="KW-0805">Transcription regulation</keyword>
<dbReference type="PROSITE" id="PS50931">
    <property type="entry name" value="HTH_LYSR"/>
    <property type="match status" value="1"/>
</dbReference>
<dbReference type="EMBL" id="NSJB01000013">
    <property type="protein sequence ID" value="PAT35583.1"/>
    <property type="molecule type" value="Genomic_DNA"/>
</dbReference>
<dbReference type="Proteomes" id="UP000218054">
    <property type="component" value="Unassembled WGS sequence"/>
</dbReference>
<evidence type="ECO:0000256" key="1">
    <source>
        <dbReference type="ARBA" id="ARBA00009437"/>
    </source>
</evidence>
<dbReference type="FunFam" id="1.10.10.10:FF:000001">
    <property type="entry name" value="LysR family transcriptional regulator"/>
    <property type="match status" value="1"/>
</dbReference>
<gene>
    <name evidence="7" type="ORF">CK623_06965</name>
    <name evidence="6" type="ORF">CK625_12085</name>
</gene>
<dbReference type="InterPro" id="IPR058163">
    <property type="entry name" value="LysR-type_TF_proteobact-type"/>
</dbReference>
<dbReference type="AlphaFoldDB" id="A0A2A2ACR6"/>
<dbReference type="Gene3D" id="1.10.10.10">
    <property type="entry name" value="Winged helix-like DNA-binding domain superfamily/Winged helix DNA-binding domain"/>
    <property type="match status" value="1"/>
</dbReference>
<dbReference type="SUPFAM" id="SSF53850">
    <property type="entry name" value="Periplasmic binding protein-like II"/>
    <property type="match status" value="1"/>
</dbReference>
<comment type="similarity">
    <text evidence="1">Belongs to the LysR transcriptional regulatory family.</text>
</comment>
<dbReference type="GO" id="GO:0043565">
    <property type="term" value="F:sequence-specific DNA binding"/>
    <property type="evidence" value="ECO:0007669"/>
    <property type="project" value="TreeGrafter"/>
</dbReference>
<protein>
    <recommendedName>
        <fullName evidence="5">HTH lysR-type domain-containing protein</fullName>
    </recommendedName>
</protein>
<evidence type="ECO:0000313" key="8">
    <source>
        <dbReference type="Proteomes" id="UP000218054"/>
    </source>
</evidence>
<dbReference type="InterPro" id="IPR036388">
    <property type="entry name" value="WH-like_DNA-bd_sf"/>
</dbReference>
<dbReference type="PANTHER" id="PTHR30537:SF79">
    <property type="entry name" value="TRANSCRIPTIONAL REGULATOR-RELATED"/>
    <property type="match status" value="1"/>
</dbReference>
<dbReference type="GO" id="GO:0003700">
    <property type="term" value="F:DNA-binding transcription factor activity"/>
    <property type="evidence" value="ECO:0007669"/>
    <property type="project" value="InterPro"/>
</dbReference>
<dbReference type="EMBL" id="NSJD01000008">
    <property type="protein sequence ID" value="PAT40230.1"/>
    <property type="molecule type" value="Genomic_DNA"/>
</dbReference>
<keyword evidence="8" id="KW-1185">Reference proteome</keyword>
<dbReference type="Pfam" id="PF00126">
    <property type="entry name" value="HTH_1"/>
    <property type="match status" value="1"/>
</dbReference>
<accession>A0A2A2ACR6</accession>
<dbReference type="CDD" id="cd08432">
    <property type="entry name" value="PBP2_GcdR_TrpI_HvrB_AmpR_like"/>
    <property type="match status" value="1"/>
</dbReference>
<sequence>MRNIPPIHLIVAFDAVARRQSFNQAADELNISYSAVSHRIRDLERLLGTKLFNRTTRVVSLSAEGAYLHQQVRSLLENLEAVFSGFTHGRDIVRISTLPSFGRFRLVPALTEFHRTHPSVSIALMPTTRTVNINQGEADIAIRFSKNTPEAFYCERLLEDEWFPVAAPRYLQQLGNRSLPELFKRADILSHSRQPWDPWLKVAKLNISPTQRNMVYSDTGFLIDAALNLQGVALGRRSLVKGLLQSGNLVRISEISIPSAQAYFLLASERAIISPHARKVIEWLRSLVVEG</sequence>
<dbReference type="InterPro" id="IPR000847">
    <property type="entry name" value="LysR_HTH_N"/>
</dbReference>
<proteinExistence type="inferred from homology"/>
<dbReference type="Pfam" id="PF03466">
    <property type="entry name" value="LysR_substrate"/>
    <property type="match status" value="1"/>
</dbReference>
<evidence type="ECO:0000256" key="2">
    <source>
        <dbReference type="ARBA" id="ARBA00023015"/>
    </source>
</evidence>
<dbReference type="Gene3D" id="3.40.190.10">
    <property type="entry name" value="Periplasmic binding protein-like II"/>
    <property type="match status" value="2"/>
</dbReference>
<dbReference type="PANTHER" id="PTHR30537">
    <property type="entry name" value="HTH-TYPE TRANSCRIPTIONAL REGULATOR"/>
    <property type="match status" value="1"/>
</dbReference>
<evidence type="ECO:0000259" key="5">
    <source>
        <dbReference type="PROSITE" id="PS50931"/>
    </source>
</evidence>
<dbReference type="RefSeq" id="WP_095540578.1">
    <property type="nucleotide sequence ID" value="NZ_CP156659.1"/>
</dbReference>
<keyword evidence="3" id="KW-0238">DNA-binding</keyword>
<name>A0A2A2ACR6_9BURK</name>
<dbReference type="GO" id="GO:0006351">
    <property type="term" value="P:DNA-templated transcription"/>
    <property type="evidence" value="ECO:0007669"/>
    <property type="project" value="TreeGrafter"/>
</dbReference>
<evidence type="ECO:0000256" key="3">
    <source>
        <dbReference type="ARBA" id="ARBA00023125"/>
    </source>
</evidence>
<dbReference type="InterPro" id="IPR005119">
    <property type="entry name" value="LysR_subst-bd"/>
</dbReference>
<feature type="domain" description="HTH lysR-type" evidence="5">
    <location>
        <begin position="5"/>
        <end position="62"/>
    </location>
</feature>
<evidence type="ECO:0000313" key="6">
    <source>
        <dbReference type="EMBL" id="PAT35583.1"/>
    </source>
</evidence>
<organism evidence="6 8">
    <name type="scientific">Vandammella animalimorsus</name>
    <dbReference type="NCBI Taxonomy" id="2029117"/>
    <lineage>
        <taxon>Bacteria</taxon>
        <taxon>Pseudomonadati</taxon>
        <taxon>Pseudomonadota</taxon>
        <taxon>Betaproteobacteria</taxon>
        <taxon>Burkholderiales</taxon>
        <taxon>Comamonadaceae</taxon>
        <taxon>Vandammella</taxon>
    </lineage>
</organism>
<dbReference type="PRINTS" id="PR00039">
    <property type="entry name" value="HTHLYSR"/>
</dbReference>
<reference evidence="8 9" key="1">
    <citation type="submission" date="2017-08" db="EMBL/GenBank/DDBJ databases">
        <title>WGS of Clinical strains of the CDC Group NO-1 linked to zoonotic infections in humans.</title>
        <authorList>
            <person name="Bernier A.-M."/>
            <person name="Bernard K."/>
        </authorList>
    </citation>
    <scope>NUCLEOTIDE SEQUENCE [LARGE SCALE GENOMIC DNA]</scope>
    <source>
        <strain evidence="6 8">NML00-0135</strain>
        <strain evidence="7 9">NML79-0751</strain>
    </source>
</reference>
<evidence type="ECO:0000256" key="4">
    <source>
        <dbReference type="ARBA" id="ARBA00023163"/>
    </source>
</evidence>
<dbReference type="Proteomes" id="UP000218644">
    <property type="component" value="Unassembled WGS sequence"/>
</dbReference>
<accession>A0A2A2ANQ8</accession>
<keyword evidence="4" id="KW-0804">Transcription</keyword>
<dbReference type="InterPro" id="IPR036390">
    <property type="entry name" value="WH_DNA-bd_sf"/>
</dbReference>
<evidence type="ECO:0000313" key="9">
    <source>
        <dbReference type="Proteomes" id="UP000218644"/>
    </source>
</evidence>
<dbReference type="SUPFAM" id="SSF46785">
    <property type="entry name" value="Winged helix' DNA-binding domain"/>
    <property type="match status" value="1"/>
</dbReference>
<evidence type="ECO:0000313" key="7">
    <source>
        <dbReference type="EMBL" id="PAT40230.1"/>
    </source>
</evidence>